<keyword evidence="1" id="KW-1133">Transmembrane helix</keyword>
<comment type="caution">
    <text evidence="2">The sequence shown here is derived from an EMBL/GenBank/DDBJ whole genome shotgun (WGS) entry which is preliminary data.</text>
</comment>
<feature type="transmembrane region" description="Helical" evidence="1">
    <location>
        <begin position="7"/>
        <end position="24"/>
    </location>
</feature>
<reference evidence="2 3" key="1">
    <citation type="journal article" date="2018" name="Sci. Rep.">
        <title>Extensive genomic diversity among Mycobacterium marinum strains revealed by whole genome sequencing.</title>
        <authorList>
            <person name="Das S."/>
            <person name="Pettersson B.M."/>
            <person name="Behra P.R."/>
            <person name="Mallick A."/>
            <person name="Cheramie M."/>
            <person name="Ramesh M."/>
            <person name="Shirreff L."/>
            <person name="DuCote T."/>
            <person name="Dasgupta S."/>
            <person name="Ennis D.G."/>
            <person name="Kirsebom L.A."/>
        </authorList>
    </citation>
    <scope>NUCLEOTIDE SEQUENCE [LARGE SCALE GENOMIC DNA]</scope>
    <source>
        <strain evidence="2 3">Davis1</strain>
    </source>
</reference>
<dbReference type="AlphaFoldDB" id="A0A3E2N2H6"/>
<proteinExistence type="predicted"/>
<feature type="transmembrane region" description="Helical" evidence="1">
    <location>
        <begin position="30"/>
        <end position="52"/>
    </location>
</feature>
<evidence type="ECO:0000313" key="3">
    <source>
        <dbReference type="Proteomes" id="UP000257451"/>
    </source>
</evidence>
<sequence>MSKPKMLAIGAEVALIATTLWYLVMRDFRIALAGIGFALATVSLIGHASYAARRMPGVARMVGVGTVRTVEGGEAEPGDGERRIWIEVASVHGDTFIGRLVQDDTETDTATLRPGLVVLVAFDPADRQELSLPDDVLAVRARGLAIG</sequence>
<gene>
    <name evidence="2" type="ORF">DAVIS_00278</name>
</gene>
<dbReference type="Proteomes" id="UP000257451">
    <property type="component" value="Unassembled WGS sequence"/>
</dbReference>
<accession>A0A3E2N2H6</accession>
<name>A0A3E2N2H6_MYCMR</name>
<keyword evidence="1" id="KW-0472">Membrane</keyword>
<dbReference type="EMBL" id="PEDF01000013">
    <property type="protein sequence ID" value="RFZ47566.1"/>
    <property type="molecule type" value="Genomic_DNA"/>
</dbReference>
<evidence type="ECO:0000313" key="2">
    <source>
        <dbReference type="EMBL" id="RFZ47566.1"/>
    </source>
</evidence>
<protein>
    <submittedName>
        <fullName evidence="2">Uncharacterized protein</fullName>
    </submittedName>
</protein>
<keyword evidence="1" id="KW-0812">Transmembrane</keyword>
<dbReference type="RefSeq" id="WP_117431373.1">
    <property type="nucleotide sequence ID" value="NZ_PEDF01000013.1"/>
</dbReference>
<organism evidence="2 3">
    <name type="scientific">Mycobacterium marinum</name>
    <dbReference type="NCBI Taxonomy" id="1781"/>
    <lineage>
        <taxon>Bacteria</taxon>
        <taxon>Bacillati</taxon>
        <taxon>Actinomycetota</taxon>
        <taxon>Actinomycetes</taxon>
        <taxon>Mycobacteriales</taxon>
        <taxon>Mycobacteriaceae</taxon>
        <taxon>Mycobacterium</taxon>
        <taxon>Mycobacterium ulcerans group</taxon>
    </lineage>
</organism>
<evidence type="ECO:0000256" key="1">
    <source>
        <dbReference type="SAM" id="Phobius"/>
    </source>
</evidence>